<feature type="domain" description="UDP-N-acetylglucosamine 2-epimerase" evidence="2">
    <location>
        <begin position="22"/>
        <end position="349"/>
    </location>
</feature>
<dbReference type="PANTHER" id="PTHR43174:SF1">
    <property type="entry name" value="UDP-N-ACETYLGLUCOSAMINE 2-EPIMERASE"/>
    <property type="match status" value="1"/>
</dbReference>
<evidence type="ECO:0000256" key="1">
    <source>
        <dbReference type="RuleBase" id="RU003513"/>
    </source>
</evidence>
<evidence type="ECO:0000259" key="2">
    <source>
        <dbReference type="Pfam" id="PF02350"/>
    </source>
</evidence>
<organism evidence="3 4">
    <name type="scientific">candidate division TA06 bacterium B3_TA06</name>
    <dbReference type="NCBI Taxonomy" id="2012487"/>
    <lineage>
        <taxon>Bacteria</taxon>
        <taxon>Bacteria division TA06</taxon>
    </lineage>
</organism>
<comment type="caution">
    <text evidence="3">The sequence shown here is derived from an EMBL/GenBank/DDBJ whole genome shotgun (WGS) entry which is preliminary data.</text>
</comment>
<evidence type="ECO:0000313" key="4">
    <source>
        <dbReference type="Proteomes" id="UP000317778"/>
    </source>
</evidence>
<dbReference type="AlphaFoldDB" id="A0A532V530"/>
<sequence>MKLLSVVGARPQFIKAAMLSRALAEIPDLAHLHLHTGQHYSPDMAQVFFDELDYRPDFDLGVGSGTHARQTGDAMIGIEKVLMDEKPDLVIVYGDTNSTLAGALAAVKLHVPGVHVEAGLRSGNRRMPEEINRILADACSDLCFCPTPSAVDNLKNEGRSEGVTHTGDILLDTLQHFLPIAREKSNILKKLEIEEEPFWLLTMHRPANVDEERCLRRVIKCLAHDNHPRIIFPCHPRTAKTLKKLSSSELDHIDIIAPLPYLDMLLLEEHASLILTDSGGVQREAYFLSRPCLTLREETEWPETLKDRWNRLVGIDPERILEGIREETIPTQSPDIESFGGGRAAECMCREMLGFLENQAA</sequence>
<dbReference type="PANTHER" id="PTHR43174">
    <property type="entry name" value="UDP-N-ACETYLGLUCOSAMINE 2-EPIMERASE"/>
    <property type="match status" value="1"/>
</dbReference>
<dbReference type="GO" id="GO:0016853">
    <property type="term" value="F:isomerase activity"/>
    <property type="evidence" value="ECO:0007669"/>
    <property type="project" value="UniProtKB-KW"/>
</dbReference>
<proteinExistence type="inferred from homology"/>
<name>A0A532V530_UNCT6</name>
<dbReference type="InterPro" id="IPR029767">
    <property type="entry name" value="WecB-like"/>
</dbReference>
<keyword evidence="1" id="KW-0413">Isomerase</keyword>
<dbReference type="SUPFAM" id="SSF53756">
    <property type="entry name" value="UDP-Glycosyltransferase/glycogen phosphorylase"/>
    <property type="match status" value="1"/>
</dbReference>
<reference evidence="3 4" key="1">
    <citation type="submission" date="2017-06" db="EMBL/GenBank/DDBJ databases">
        <title>Novel microbial phyla capable of carbon fixation and sulfur reduction in deep-sea sediments.</title>
        <authorList>
            <person name="Huang J."/>
            <person name="Baker B."/>
            <person name="Wang Y."/>
        </authorList>
    </citation>
    <scope>NUCLEOTIDE SEQUENCE [LARGE SCALE GENOMIC DNA]</scope>
    <source>
        <strain evidence="3">B3_TA06</strain>
    </source>
</reference>
<protein>
    <submittedName>
        <fullName evidence="3">UDP-N-acetylglucosamine 2-epimerase (Non-hydrolyzing)</fullName>
    </submittedName>
</protein>
<dbReference type="EMBL" id="NJBO01000011">
    <property type="protein sequence ID" value="TKJ42087.1"/>
    <property type="molecule type" value="Genomic_DNA"/>
</dbReference>
<gene>
    <name evidence="3" type="ORF">CEE36_07490</name>
</gene>
<dbReference type="CDD" id="cd03786">
    <property type="entry name" value="GTB_UDP-GlcNAc_2-Epimerase"/>
    <property type="match status" value="1"/>
</dbReference>
<evidence type="ECO:0000313" key="3">
    <source>
        <dbReference type="EMBL" id="TKJ42087.1"/>
    </source>
</evidence>
<comment type="similarity">
    <text evidence="1">Belongs to the UDP-N-acetylglucosamine 2-epimerase family.</text>
</comment>
<dbReference type="NCBIfam" id="TIGR00236">
    <property type="entry name" value="wecB"/>
    <property type="match status" value="1"/>
</dbReference>
<accession>A0A532V530</accession>
<dbReference type="InterPro" id="IPR003331">
    <property type="entry name" value="UDP_GlcNAc_Epimerase_2_dom"/>
</dbReference>
<dbReference type="Proteomes" id="UP000317778">
    <property type="component" value="Unassembled WGS sequence"/>
</dbReference>
<dbReference type="Gene3D" id="3.40.50.2000">
    <property type="entry name" value="Glycogen Phosphorylase B"/>
    <property type="match status" value="2"/>
</dbReference>
<dbReference type="Pfam" id="PF02350">
    <property type="entry name" value="Epimerase_2"/>
    <property type="match status" value="1"/>
</dbReference>